<dbReference type="EMBL" id="FNUL01000015">
    <property type="protein sequence ID" value="SEF98321.1"/>
    <property type="molecule type" value="Genomic_DNA"/>
</dbReference>
<dbReference type="Pfam" id="PF13349">
    <property type="entry name" value="DUF4097"/>
    <property type="match status" value="1"/>
</dbReference>
<reference evidence="3 4" key="1">
    <citation type="submission" date="2016-10" db="EMBL/GenBank/DDBJ databases">
        <authorList>
            <person name="de Groot N.N."/>
        </authorList>
    </citation>
    <scope>NUCLEOTIDE SEQUENCE [LARGE SCALE GENOMIC DNA]</scope>
    <source>
        <strain evidence="3 4">D15d</strain>
    </source>
</reference>
<keyword evidence="1" id="KW-0812">Transmembrane</keyword>
<dbReference type="AlphaFoldDB" id="A0A1H5WGJ1"/>
<organism evidence="3 4">
    <name type="scientific">Lachnospira multipara</name>
    <dbReference type="NCBI Taxonomy" id="28051"/>
    <lineage>
        <taxon>Bacteria</taxon>
        <taxon>Bacillati</taxon>
        <taxon>Bacillota</taxon>
        <taxon>Clostridia</taxon>
        <taxon>Lachnospirales</taxon>
        <taxon>Lachnospiraceae</taxon>
        <taxon>Lachnospira</taxon>
    </lineage>
</organism>
<keyword evidence="1" id="KW-0472">Membrane</keyword>
<dbReference type="Proteomes" id="UP000236726">
    <property type="component" value="Unassembled WGS sequence"/>
</dbReference>
<feature type="transmembrane region" description="Helical" evidence="1">
    <location>
        <begin position="12"/>
        <end position="34"/>
    </location>
</feature>
<protein>
    <submittedName>
        <fullName evidence="3">Putative adhesin</fullName>
    </submittedName>
</protein>
<keyword evidence="4" id="KW-1185">Reference proteome</keyword>
<name>A0A1H5WGJ1_9FIRM</name>
<accession>A0A1H5WGJ1</accession>
<keyword evidence="1" id="KW-1133">Transmembrane helix</keyword>
<dbReference type="InterPro" id="IPR025164">
    <property type="entry name" value="Toastrack_DUF4097"/>
</dbReference>
<evidence type="ECO:0000256" key="1">
    <source>
        <dbReference type="SAM" id="Phobius"/>
    </source>
</evidence>
<evidence type="ECO:0000313" key="3">
    <source>
        <dbReference type="EMBL" id="SEF98321.1"/>
    </source>
</evidence>
<evidence type="ECO:0000313" key="4">
    <source>
        <dbReference type="Proteomes" id="UP000236726"/>
    </source>
</evidence>
<proteinExistence type="predicted"/>
<evidence type="ECO:0000259" key="2">
    <source>
        <dbReference type="Pfam" id="PF13349"/>
    </source>
</evidence>
<sequence length="237" mass="25163">MSNKAKKKYKIVLYTITLVAILIGLYMHVIRYSIGGALGKNISQDFTGEEVSSIDLNIDAASIKIVYGNEFNVKYNLTRGSDVNVELKSGKLTVSEESSIKIVGIPFLNGDTGVITITLPEDTKLDKIDADLAAGNLKIEDIDSEEIAIKSDVGNVKLTEVTTEKLNIDSSVGNVKITDGSADDCTISVITGNVKIEACDIETGSCTSQVGNIKISGNVGDLKASSKLGNVKINGDN</sequence>
<dbReference type="RefSeq" id="WP_103953298.1">
    <property type="nucleotide sequence ID" value="NZ_FNUL01000015.1"/>
</dbReference>
<gene>
    <name evidence="3" type="ORF">SAMN05216537_11538</name>
</gene>
<feature type="domain" description="DUF4097" evidence="2">
    <location>
        <begin position="52"/>
        <end position="234"/>
    </location>
</feature>